<dbReference type="Proteomes" id="UP001189429">
    <property type="component" value="Unassembled WGS sequence"/>
</dbReference>
<gene>
    <name evidence="3" type="ORF">PCOR1329_LOCUS16891</name>
</gene>
<accession>A0ABN9R662</accession>
<keyword evidence="4" id="KW-1185">Reference proteome</keyword>
<reference evidence="3" key="1">
    <citation type="submission" date="2023-10" db="EMBL/GenBank/DDBJ databases">
        <authorList>
            <person name="Chen Y."/>
            <person name="Shah S."/>
            <person name="Dougan E. K."/>
            <person name="Thang M."/>
            <person name="Chan C."/>
        </authorList>
    </citation>
    <scope>NUCLEOTIDE SEQUENCE [LARGE SCALE GENOMIC DNA]</scope>
</reference>
<evidence type="ECO:0000256" key="2">
    <source>
        <dbReference type="SAM" id="MobiDB-lite"/>
    </source>
</evidence>
<feature type="compositionally biased region" description="Low complexity" evidence="2">
    <location>
        <begin position="96"/>
        <end position="109"/>
    </location>
</feature>
<protein>
    <submittedName>
        <fullName evidence="3">Uncharacterized protein</fullName>
    </submittedName>
</protein>
<name>A0ABN9R662_9DINO</name>
<feature type="non-terminal residue" evidence="3">
    <location>
        <position position="1"/>
    </location>
</feature>
<keyword evidence="1" id="KW-0175">Coiled coil</keyword>
<evidence type="ECO:0000256" key="1">
    <source>
        <dbReference type="SAM" id="Coils"/>
    </source>
</evidence>
<feature type="region of interest" description="Disordered" evidence="2">
    <location>
        <begin position="86"/>
        <end position="126"/>
    </location>
</feature>
<sequence length="126" mass="13270">VTSAVMACKSAATHLQVQKAKLPQDELAKLQARVKEAQQSLAEAEASLKSSSERIVARGLLEETDQRVRDAEAAVQKAANIAGFLPEQALDDEDGAPAAAPNGGPAAGNSSRKEEQASELVQLHWV</sequence>
<proteinExistence type="predicted"/>
<evidence type="ECO:0000313" key="3">
    <source>
        <dbReference type="EMBL" id="CAK0812643.1"/>
    </source>
</evidence>
<feature type="coiled-coil region" evidence="1">
    <location>
        <begin position="27"/>
        <end position="81"/>
    </location>
</feature>
<dbReference type="EMBL" id="CAUYUJ010005202">
    <property type="protein sequence ID" value="CAK0812643.1"/>
    <property type="molecule type" value="Genomic_DNA"/>
</dbReference>
<comment type="caution">
    <text evidence="3">The sequence shown here is derived from an EMBL/GenBank/DDBJ whole genome shotgun (WGS) entry which is preliminary data.</text>
</comment>
<evidence type="ECO:0000313" key="4">
    <source>
        <dbReference type="Proteomes" id="UP001189429"/>
    </source>
</evidence>
<organism evidence="3 4">
    <name type="scientific">Prorocentrum cordatum</name>
    <dbReference type="NCBI Taxonomy" id="2364126"/>
    <lineage>
        <taxon>Eukaryota</taxon>
        <taxon>Sar</taxon>
        <taxon>Alveolata</taxon>
        <taxon>Dinophyceae</taxon>
        <taxon>Prorocentrales</taxon>
        <taxon>Prorocentraceae</taxon>
        <taxon>Prorocentrum</taxon>
    </lineage>
</organism>